<protein>
    <submittedName>
        <fullName evidence="1">Uncharacterized protein</fullName>
    </submittedName>
</protein>
<keyword evidence="2" id="KW-1185">Reference proteome</keyword>
<accession>A0A086P823</accession>
<dbReference type="Proteomes" id="UP000024284">
    <property type="component" value="Unassembled WGS sequence"/>
</dbReference>
<evidence type="ECO:0000313" key="2">
    <source>
        <dbReference type="Proteomes" id="UP000024284"/>
    </source>
</evidence>
<name>A0A086P823_SPHHM</name>
<organism evidence="1 2">
    <name type="scientific">Sphingobium herbicidovorans (strain ATCC 700291 / DSM 11019 / CCUG 56400 / KCTC 2939 / LMG 18315 / NBRC 16415 / MH)</name>
    <name type="common">Sphingomonas herbicidovorans</name>
    <dbReference type="NCBI Taxonomy" id="1219045"/>
    <lineage>
        <taxon>Bacteria</taxon>
        <taxon>Pseudomonadati</taxon>
        <taxon>Pseudomonadota</taxon>
        <taxon>Alphaproteobacteria</taxon>
        <taxon>Sphingomonadales</taxon>
        <taxon>Sphingomonadaceae</taxon>
        <taxon>Sphingobium</taxon>
    </lineage>
</organism>
<reference evidence="1" key="1">
    <citation type="submission" date="2014-08" db="EMBL/GenBank/DDBJ databases">
        <title>Draft genome sequences of Sphingobium herbicidovorans.</title>
        <authorList>
            <person name="Gan H.M."/>
            <person name="Gan H.Y."/>
            <person name="Savka M.A."/>
        </authorList>
    </citation>
    <scope>NUCLEOTIDE SEQUENCE [LARGE SCALE GENOMIC DNA]</scope>
    <source>
        <strain evidence="1">NBRC 16415</strain>
    </source>
</reference>
<comment type="caution">
    <text evidence="1">The sequence shown here is derived from an EMBL/GenBank/DDBJ whole genome shotgun (WGS) entry which is preliminary data.</text>
</comment>
<gene>
    <name evidence="1" type="ORF">BV98_002659</name>
</gene>
<evidence type="ECO:0000313" key="1">
    <source>
        <dbReference type="EMBL" id="KFG89541.1"/>
    </source>
</evidence>
<dbReference type="AlphaFoldDB" id="A0A086P823"/>
<sequence length="114" mass="12891">MTIELFAMALIASNTECSPPLDRAENRVHFRDARLRILLDKGKDHIVLALEQPIDLADTDRRLGGEFGCRRRVKPLGVEQLACRLDDPLSRSFLSWLMVHTPTLSGLRLVLKLS</sequence>
<proteinExistence type="predicted"/>
<dbReference type="EMBL" id="JFZA02000024">
    <property type="protein sequence ID" value="KFG89541.1"/>
    <property type="molecule type" value="Genomic_DNA"/>
</dbReference>